<dbReference type="EMBL" id="WHVB01000015">
    <property type="protein sequence ID" value="KAF8476373.1"/>
    <property type="molecule type" value="Genomic_DNA"/>
</dbReference>
<dbReference type="InterPro" id="IPR002110">
    <property type="entry name" value="Ankyrin_rpt"/>
</dbReference>
<dbReference type="GO" id="GO:0045944">
    <property type="term" value="P:positive regulation of transcription by RNA polymerase II"/>
    <property type="evidence" value="ECO:0007669"/>
    <property type="project" value="TreeGrafter"/>
</dbReference>
<evidence type="ECO:0000313" key="4">
    <source>
        <dbReference type="EMBL" id="KAF8476373.1"/>
    </source>
</evidence>
<feature type="repeat" description="ANK" evidence="3">
    <location>
        <begin position="191"/>
        <end position="217"/>
    </location>
</feature>
<protein>
    <submittedName>
        <fullName evidence="4">Ankyrin repeat-containing domain protein</fullName>
    </submittedName>
</protein>
<evidence type="ECO:0000256" key="3">
    <source>
        <dbReference type="PROSITE-ProRule" id="PRU00023"/>
    </source>
</evidence>
<comment type="caution">
    <text evidence="4">The sequence shown here is derived from an EMBL/GenBank/DDBJ whole genome shotgun (WGS) entry which is preliminary data.</text>
</comment>
<feature type="repeat" description="ANK" evidence="3">
    <location>
        <begin position="106"/>
        <end position="138"/>
    </location>
</feature>
<proteinExistence type="predicted"/>
<evidence type="ECO:0000256" key="1">
    <source>
        <dbReference type="ARBA" id="ARBA00022737"/>
    </source>
</evidence>
<dbReference type="PROSITE" id="PS50297">
    <property type="entry name" value="ANK_REP_REGION"/>
    <property type="match status" value="3"/>
</dbReference>
<dbReference type="GO" id="GO:0005634">
    <property type="term" value="C:nucleus"/>
    <property type="evidence" value="ECO:0007669"/>
    <property type="project" value="TreeGrafter"/>
</dbReference>
<accession>A0A9P5MRW8</accession>
<dbReference type="InterPro" id="IPR050663">
    <property type="entry name" value="Ankyrin-SOCS_Box"/>
</dbReference>
<dbReference type="InterPro" id="IPR036770">
    <property type="entry name" value="Ankyrin_rpt-contain_sf"/>
</dbReference>
<dbReference type="AlphaFoldDB" id="A0A9P5MRW8"/>
<name>A0A9P5MRW8_9AGAM</name>
<sequence length="217" mass="23868">MEYLFDPNKPHFGVWRSLHDIDTPPFSSIFFDSENAQRSASAPIYYAALYGFHDLVEHLIIKYLQDVNASGGYFVRPLVAALAKKHFQTAELLHHNSADLHCQGNAMMSPLHLKAENGDVKVAQKLIKYGVDINAEDLHGCTPLHVASLCSNHKDGSDGSTPLHNALSSGILEVVRSLLEQGADITVEDNDGKTALRVAELCGNEDIKELLLDHKAK</sequence>
<dbReference type="Pfam" id="PF12796">
    <property type="entry name" value="Ank_2"/>
    <property type="match status" value="2"/>
</dbReference>
<dbReference type="OrthoDB" id="194358at2759"/>
<reference evidence="4" key="1">
    <citation type="submission" date="2019-10" db="EMBL/GenBank/DDBJ databases">
        <authorList>
            <consortium name="DOE Joint Genome Institute"/>
            <person name="Kuo A."/>
            <person name="Miyauchi S."/>
            <person name="Kiss E."/>
            <person name="Drula E."/>
            <person name="Kohler A."/>
            <person name="Sanchez-Garcia M."/>
            <person name="Andreopoulos B."/>
            <person name="Barry K.W."/>
            <person name="Bonito G."/>
            <person name="Buee M."/>
            <person name="Carver A."/>
            <person name="Chen C."/>
            <person name="Cichocki N."/>
            <person name="Clum A."/>
            <person name="Culley D."/>
            <person name="Crous P.W."/>
            <person name="Fauchery L."/>
            <person name="Girlanda M."/>
            <person name="Hayes R."/>
            <person name="Keri Z."/>
            <person name="LaButti K."/>
            <person name="Lipzen A."/>
            <person name="Lombard V."/>
            <person name="Magnuson J."/>
            <person name="Maillard F."/>
            <person name="Morin E."/>
            <person name="Murat C."/>
            <person name="Nolan M."/>
            <person name="Ohm R."/>
            <person name="Pangilinan J."/>
            <person name="Pereira M."/>
            <person name="Perotto S."/>
            <person name="Peter M."/>
            <person name="Riley R."/>
            <person name="Sitrit Y."/>
            <person name="Stielow B."/>
            <person name="Szollosi G."/>
            <person name="Zifcakova L."/>
            <person name="Stursova M."/>
            <person name="Spatafora J.W."/>
            <person name="Tedersoo L."/>
            <person name="Vaario L.-M."/>
            <person name="Yamada A."/>
            <person name="Yan M."/>
            <person name="Wang P."/>
            <person name="Xu J."/>
            <person name="Bruns T."/>
            <person name="Baldrian P."/>
            <person name="Vilgalys R."/>
            <person name="Henrissat B."/>
            <person name="Grigoriev I.V."/>
            <person name="Hibbett D."/>
            <person name="Nagy L.G."/>
            <person name="Martin F.M."/>
        </authorList>
    </citation>
    <scope>NUCLEOTIDE SEQUENCE</scope>
    <source>
        <strain evidence="4">Prilba</strain>
    </source>
</reference>
<dbReference type="PROSITE" id="PS50088">
    <property type="entry name" value="ANK_REPEAT"/>
    <property type="match status" value="3"/>
</dbReference>
<evidence type="ECO:0000256" key="2">
    <source>
        <dbReference type="ARBA" id="ARBA00023043"/>
    </source>
</evidence>
<keyword evidence="1" id="KW-0677">Repeat</keyword>
<keyword evidence="2 3" id="KW-0040">ANK repeat</keyword>
<dbReference type="Gene3D" id="1.25.40.20">
    <property type="entry name" value="Ankyrin repeat-containing domain"/>
    <property type="match status" value="2"/>
</dbReference>
<dbReference type="SUPFAM" id="SSF48403">
    <property type="entry name" value="Ankyrin repeat"/>
    <property type="match status" value="1"/>
</dbReference>
<organism evidence="4 5">
    <name type="scientific">Russula ochroleuca</name>
    <dbReference type="NCBI Taxonomy" id="152965"/>
    <lineage>
        <taxon>Eukaryota</taxon>
        <taxon>Fungi</taxon>
        <taxon>Dikarya</taxon>
        <taxon>Basidiomycota</taxon>
        <taxon>Agaricomycotina</taxon>
        <taxon>Agaricomycetes</taxon>
        <taxon>Russulales</taxon>
        <taxon>Russulaceae</taxon>
        <taxon>Russula</taxon>
    </lineage>
</organism>
<dbReference type="PANTHER" id="PTHR24193">
    <property type="entry name" value="ANKYRIN REPEAT PROTEIN"/>
    <property type="match status" value="1"/>
</dbReference>
<gene>
    <name evidence="4" type="ORF">DFH94DRAFT_635193</name>
</gene>
<feature type="repeat" description="ANK" evidence="3">
    <location>
        <begin position="158"/>
        <end position="190"/>
    </location>
</feature>
<evidence type="ECO:0000313" key="5">
    <source>
        <dbReference type="Proteomes" id="UP000759537"/>
    </source>
</evidence>
<reference evidence="4" key="2">
    <citation type="journal article" date="2020" name="Nat. Commun.">
        <title>Large-scale genome sequencing of mycorrhizal fungi provides insights into the early evolution of symbiotic traits.</title>
        <authorList>
            <person name="Miyauchi S."/>
            <person name="Kiss E."/>
            <person name="Kuo A."/>
            <person name="Drula E."/>
            <person name="Kohler A."/>
            <person name="Sanchez-Garcia M."/>
            <person name="Morin E."/>
            <person name="Andreopoulos B."/>
            <person name="Barry K.W."/>
            <person name="Bonito G."/>
            <person name="Buee M."/>
            <person name="Carver A."/>
            <person name="Chen C."/>
            <person name="Cichocki N."/>
            <person name="Clum A."/>
            <person name="Culley D."/>
            <person name="Crous P.W."/>
            <person name="Fauchery L."/>
            <person name="Girlanda M."/>
            <person name="Hayes R.D."/>
            <person name="Keri Z."/>
            <person name="LaButti K."/>
            <person name="Lipzen A."/>
            <person name="Lombard V."/>
            <person name="Magnuson J."/>
            <person name="Maillard F."/>
            <person name="Murat C."/>
            <person name="Nolan M."/>
            <person name="Ohm R.A."/>
            <person name="Pangilinan J."/>
            <person name="Pereira M.F."/>
            <person name="Perotto S."/>
            <person name="Peter M."/>
            <person name="Pfister S."/>
            <person name="Riley R."/>
            <person name="Sitrit Y."/>
            <person name="Stielow J.B."/>
            <person name="Szollosi G."/>
            <person name="Zifcakova L."/>
            <person name="Stursova M."/>
            <person name="Spatafora J.W."/>
            <person name="Tedersoo L."/>
            <person name="Vaario L.M."/>
            <person name="Yamada A."/>
            <person name="Yan M."/>
            <person name="Wang P."/>
            <person name="Xu J."/>
            <person name="Bruns T."/>
            <person name="Baldrian P."/>
            <person name="Vilgalys R."/>
            <person name="Dunand C."/>
            <person name="Henrissat B."/>
            <person name="Grigoriev I.V."/>
            <person name="Hibbett D."/>
            <person name="Nagy L.G."/>
            <person name="Martin F.M."/>
        </authorList>
    </citation>
    <scope>NUCLEOTIDE SEQUENCE</scope>
    <source>
        <strain evidence="4">Prilba</strain>
    </source>
</reference>
<dbReference type="PANTHER" id="PTHR24193:SF121">
    <property type="entry name" value="ADA2A-CONTAINING COMPLEX COMPONENT 3, ISOFORM D"/>
    <property type="match status" value="1"/>
</dbReference>
<keyword evidence="5" id="KW-1185">Reference proteome</keyword>
<dbReference type="GO" id="GO:0000976">
    <property type="term" value="F:transcription cis-regulatory region binding"/>
    <property type="evidence" value="ECO:0007669"/>
    <property type="project" value="TreeGrafter"/>
</dbReference>
<dbReference type="Proteomes" id="UP000759537">
    <property type="component" value="Unassembled WGS sequence"/>
</dbReference>
<dbReference type="SMART" id="SM00248">
    <property type="entry name" value="ANK"/>
    <property type="match status" value="5"/>
</dbReference>